<dbReference type="AlphaFoldDB" id="A0A9D1URE0"/>
<dbReference type="CDD" id="cd17040">
    <property type="entry name" value="Ubl_MoaD_like"/>
    <property type="match status" value="1"/>
</dbReference>
<dbReference type="Pfam" id="PF02597">
    <property type="entry name" value="ThiS"/>
    <property type="match status" value="1"/>
</dbReference>
<dbReference type="InterPro" id="IPR012675">
    <property type="entry name" value="Beta-grasp_dom_sf"/>
</dbReference>
<organism evidence="1 2">
    <name type="scientific">Candidatus Corynebacterium gallistercoris</name>
    <dbReference type="NCBI Taxonomy" id="2838530"/>
    <lineage>
        <taxon>Bacteria</taxon>
        <taxon>Bacillati</taxon>
        <taxon>Actinomycetota</taxon>
        <taxon>Actinomycetes</taxon>
        <taxon>Mycobacteriales</taxon>
        <taxon>Corynebacteriaceae</taxon>
        <taxon>Corynebacterium</taxon>
    </lineage>
</organism>
<evidence type="ECO:0000313" key="1">
    <source>
        <dbReference type="EMBL" id="HIW95970.1"/>
    </source>
</evidence>
<reference evidence="1" key="1">
    <citation type="journal article" date="2021" name="PeerJ">
        <title>Extensive microbial diversity within the chicken gut microbiome revealed by metagenomics and culture.</title>
        <authorList>
            <person name="Gilroy R."/>
            <person name="Ravi A."/>
            <person name="Getino M."/>
            <person name="Pursley I."/>
            <person name="Horton D.L."/>
            <person name="Alikhan N.F."/>
            <person name="Baker D."/>
            <person name="Gharbi K."/>
            <person name="Hall N."/>
            <person name="Watson M."/>
            <person name="Adriaenssens E.M."/>
            <person name="Foster-Nyarko E."/>
            <person name="Jarju S."/>
            <person name="Secka A."/>
            <person name="Antonio M."/>
            <person name="Oren A."/>
            <person name="Chaudhuri R.R."/>
            <person name="La Ragione R."/>
            <person name="Hildebrand F."/>
            <person name="Pallen M.J."/>
        </authorList>
    </citation>
    <scope>NUCLEOTIDE SEQUENCE</scope>
    <source>
        <strain evidence="1">4376</strain>
    </source>
</reference>
<dbReference type="EMBL" id="DXFZ01000070">
    <property type="protein sequence ID" value="HIW95970.1"/>
    <property type="molecule type" value="Genomic_DNA"/>
</dbReference>
<dbReference type="SUPFAM" id="SSF54285">
    <property type="entry name" value="MoaD/ThiS"/>
    <property type="match status" value="1"/>
</dbReference>
<dbReference type="Gene3D" id="3.10.20.30">
    <property type="match status" value="1"/>
</dbReference>
<sequence>MTVRYFAAARAARGTATEQLDFTGPLGDLLTQLGEKHTDITAGGLTLAQIFPRCTFLLNGARVEDSATVQPGDQLDILPPFAGG</sequence>
<proteinExistence type="predicted"/>
<gene>
    <name evidence="1" type="ORF">H9867_05730</name>
</gene>
<dbReference type="InterPro" id="IPR003749">
    <property type="entry name" value="ThiS/MoaD-like"/>
</dbReference>
<evidence type="ECO:0000313" key="2">
    <source>
        <dbReference type="Proteomes" id="UP000824189"/>
    </source>
</evidence>
<comment type="caution">
    <text evidence="1">The sequence shown here is derived from an EMBL/GenBank/DDBJ whole genome shotgun (WGS) entry which is preliminary data.</text>
</comment>
<dbReference type="Proteomes" id="UP000824189">
    <property type="component" value="Unassembled WGS sequence"/>
</dbReference>
<accession>A0A9D1URE0</accession>
<name>A0A9D1URE0_9CORY</name>
<protein>
    <submittedName>
        <fullName evidence="1">MoaD/ThiS family protein</fullName>
    </submittedName>
</protein>
<reference evidence="1" key="2">
    <citation type="submission" date="2021-04" db="EMBL/GenBank/DDBJ databases">
        <authorList>
            <person name="Gilroy R."/>
        </authorList>
    </citation>
    <scope>NUCLEOTIDE SEQUENCE</scope>
    <source>
        <strain evidence="1">4376</strain>
    </source>
</reference>
<dbReference type="InterPro" id="IPR016155">
    <property type="entry name" value="Mopterin_synth/thiamin_S_b"/>
</dbReference>